<evidence type="ECO:0000313" key="2">
    <source>
        <dbReference type="Proteomes" id="UP001164250"/>
    </source>
</evidence>
<dbReference type="Proteomes" id="UP001164250">
    <property type="component" value="Chromosome 13"/>
</dbReference>
<evidence type="ECO:0000313" key="1">
    <source>
        <dbReference type="EMBL" id="KAJ0079824.1"/>
    </source>
</evidence>
<proteinExistence type="predicted"/>
<sequence>MFNGLNFSEWKEQVHFNLGVLDLDMAFNEQKLADITDTSIDEGKFYHKSWYKANKLCLMFMQMTIAGNIKDSSTN</sequence>
<organism evidence="1 2">
    <name type="scientific">Pistacia atlantica</name>
    <dbReference type="NCBI Taxonomy" id="434234"/>
    <lineage>
        <taxon>Eukaryota</taxon>
        <taxon>Viridiplantae</taxon>
        <taxon>Streptophyta</taxon>
        <taxon>Embryophyta</taxon>
        <taxon>Tracheophyta</taxon>
        <taxon>Spermatophyta</taxon>
        <taxon>Magnoliopsida</taxon>
        <taxon>eudicotyledons</taxon>
        <taxon>Gunneridae</taxon>
        <taxon>Pentapetalae</taxon>
        <taxon>rosids</taxon>
        <taxon>malvids</taxon>
        <taxon>Sapindales</taxon>
        <taxon>Anacardiaceae</taxon>
        <taxon>Pistacia</taxon>
    </lineage>
</organism>
<dbReference type="EMBL" id="CM047909">
    <property type="protein sequence ID" value="KAJ0079824.1"/>
    <property type="molecule type" value="Genomic_DNA"/>
</dbReference>
<gene>
    <name evidence="1" type="ORF">Patl1_23689</name>
</gene>
<accession>A0ACC0ZXP4</accession>
<keyword evidence="2" id="KW-1185">Reference proteome</keyword>
<name>A0ACC0ZXP4_9ROSI</name>
<reference evidence="2" key="1">
    <citation type="journal article" date="2023" name="G3 (Bethesda)">
        <title>Genome assembly and association tests identify interacting loci associated with vigor, precocity, and sex in interspecific pistachio rootstocks.</title>
        <authorList>
            <person name="Palmer W."/>
            <person name="Jacygrad E."/>
            <person name="Sagayaradj S."/>
            <person name="Cavanaugh K."/>
            <person name="Han R."/>
            <person name="Bertier L."/>
            <person name="Beede B."/>
            <person name="Kafkas S."/>
            <person name="Golino D."/>
            <person name="Preece J."/>
            <person name="Michelmore R."/>
        </authorList>
    </citation>
    <scope>NUCLEOTIDE SEQUENCE [LARGE SCALE GENOMIC DNA]</scope>
</reference>
<protein>
    <submittedName>
        <fullName evidence="1">Uncharacterized protein</fullName>
    </submittedName>
</protein>
<comment type="caution">
    <text evidence="1">The sequence shown here is derived from an EMBL/GenBank/DDBJ whole genome shotgun (WGS) entry which is preliminary data.</text>
</comment>